<keyword evidence="4" id="KW-0804">Transcription</keyword>
<dbReference type="Pfam" id="PF00172">
    <property type="entry name" value="Zn_clus"/>
    <property type="match status" value="1"/>
</dbReference>
<reference evidence="7 8" key="1">
    <citation type="submission" date="2024-07" db="EMBL/GenBank/DDBJ databases">
        <title>Section-level genome sequencing and comparative genomics of Aspergillus sections Usti and Cavernicolus.</title>
        <authorList>
            <consortium name="Lawrence Berkeley National Laboratory"/>
            <person name="Nybo J.L."/>
            <person name="Vesth T.C."/>
            <person name="Theobald S."/>
            <person name="Frisvad J.C."/>
            <person name="Larsen T.O."/>
            <person name="Kjaerboelling I."/>
            <person name="Rothschild-Mancinelli K."/>
            <person name="Lyhne E.K."/>
            <person name="Kogle M.E."/>
            <person name="Barry K."/>
            <person name="Clum A."/>
            <person name="Na H."/>
            <person name="Ledsgaard L."/>
            <person name="Lin J."/>
            <person name="Lipzen A."/>
            <person name="Kuo A."/>
            <person name="Riley R."/>
            <person name="Mondo S."/>
            <person name="LaButti K."/>
            <person name="Haridas S."/>
            <person name="Pangalinan J."/>
            <person name="Salamov A.A."/>
            <person name="Simmons B.A."/>
            <person name="Magnuson J.K."/>
            <person name="Chen J."/>
            <person name="Drula E."/>
            <person name="Henrissat B."/>
            <person name="Wiebenga A."/>
            <person name="Lubbers R.J."/>
            <person name="Gomes A.C."/>
            <person name="Makela M.R."/>
            <person name="Stajich J."/>
            <person name="Grigoriev I.V."/>
            <person name="Mortensen U.H."/>
            <person name="De vries R.P."/>
            <person name="Baker S.E."/>
            <person name="Andersen M.R."/>
        </authorList>
    </citation>
    <scope>NUCLEOTIDE SEQUENCE [LARGE SCALE GENOMIC DNA]</scope>
    <source>
        <strain evidence="7 8">CBS 600.67</strain>
    </source>
</reference>
<evidence type="ECO:0000313" key="8">
    <source>
        <dbReference type="Proteomes" id="UP001610335"/>
    </source>
</evidence>
<dbReference type="PROSITE" id="PS50048">
    <property type="entry name" value="ZN2_CY6_FUNGAL_2"/>
    <property type="match status" value="1"/>
</dbReference>
<dbReference type="Gene3D" id="4.10.240.10">
    <property type="entry name" value="Zn(2)-C6 fungal-type DNA-binding domain"/>
    <property type="match status" value="1"/>
</dbReference>
<dbReference type="CDD" id="cd00067">
    <property type="entry name" value="GAL4"/>
    <property type="match status" value="1"/>
</dbReference>
<evidence type="ECO:0000256" key="5">
    <source>
        <dbReference type="ARBA" id="ARBA00023242"/>
    </source>
</evidence>
<dbReference type="Proteomes" id="UP001610335">
    <property type="component" value="Unassembled WGS sequence"/>
</dbReference>
<dbReference type="PANTHER" id="PTHR37534:SF51">
    <property type="entry name" value="ACRIFLAVINE SENSITIVITY CONTROL PROTEIN ACR-2"/>
    <property type="match status" value="1"/>
</dbReference>
<evidence type="ECO:0000256" key="4">
    <source>
        <dbReference type="ARBA" id="ARBA00023163"/>
    </source>
</evidence>
<name>A0ABR4HKI7_9EURO</name>
<dbReference type="EMBL" id="JBFXLS010000106">
    <property type="protein sequence ID" value="KAL2816007.1"/>
    <property type="molecule type" value="Genomic_DNA"/>
</dbReference>
<dbReference type="PROSITE" id="PS00463">
    <property type="entry name" value="ZN2_CY6_FUNGAL_1"/>
    <property type="match status" value="1"/>
</dbReference>
<dbReference type="InterPro" id="IPR001138">
    <property type="entry name" value="Zn2Cys6_DnaBD"/>
</dbReference>
<dbReference type="InterPro" id="IPR021858">
    <property type="entry name" value="Fun_TF"/>
</dbReference>
<dbReference type="InterPro" id="IPR036864">
    <property type="entry name" value="Zn2-C6_fun-type_DNA-bd_sf"/>
</dbReference>
<keyword evidence="2" id="KW-0805">Transcription regulation</keyword>
<dbReference type="SUPFAM" id="SSF57701">
    <property type="entry name" value="Zn2/Cys6 DNA-binding domain"/>
    <property type="match status" value="1"/>
</dbReference>
<keyword evidence="8" id="KW-1185">Reference proteome</keyword>
<protein>
    <submittedName>
        <fullName evidence="7">Fungal-specific transcription factor domain-containing protein</fullName>
    </submittedName>
</protein>
<feature type="domain" description="Zn(2)-C6 fungal-type" evidence="6">
    <location>
        <begin position="9"/>
        <end position="37"/>
    </location>
</feature>
<comment type="caution">
    <text evidence="7">The sequence shown here is derived from an EMBL/GenBank/DDBJ whole genome shotgun (WGS) entry which is preliminary data.</text>
</comment>
<dbReference type="Pfam" id="PF11951">
    <property type="entry name" value="Fungal_trans_2"/>
    <property type="match status" value="1"/>
</dbReference>
<proteinExistence type="predicted"/>
<evidence type="ECO:0000256" key="3">
    <source>
        <dbReference type="ARBA" id="ARBA00023125"/>
    </source>
</evidence>
<organism evidence="7 8">
    <name type="scientific">Aspergillus cavernicola</name>
    <dbReference type="NCBI Taxonomy" id="176166"/>
    <lineage>
        <taxon>Eukaryota</taxon>
        <taxon>Fungi</taxon>
        <taxon>Dikarya</taxon>
        <taxon>Ascomycota</taxon>
        <taxon>Pezizomycotina</taxon>
        <taxon>Eurotiomycetes</taxon>
        <taxon>Eurotiomycetidae</taxon>
        <taxon>Eurotiales</taxon>
        <taxon>Aspergillaceae</taxon>
        <taxon>Aspergillus</taxon>
        <taxon>Aspergillus subgen. Nidulantes</taxon>
    </lineage>
</organism>
<evidence type="ECO:0000259" key="6">
    <source>
        <dbReference type="PROSITE" id="PS50048"/>
    </source>
</evidence>
<evidence type="ECO:0000313" key="7">
    <source>
        <dbReference type="EMBL" id="KAL2816007.1"/>
    </source>
</evidence>
<comment type="subcellular location">
    <subcellularLocation>
        <location evidence="1">Nucleus</location>
    </subcellularLocation>
</comment>
<accession>A0ABR4HKI7</accession>
<keyword evidence="5" id="KW-0539">Nucleus</keyword>
<evidence type="ECO:0000256" key="1">
    <source>
        <dbReference type="ARBA" id="ARBA00004123"/>
    </source>
</evidence>
<keyword evidence="3" id="KW-0238">DNA-binding</keyword>
<gene>
    <name evidence="7" type="ORF">BDW59DRAFT_12229</name>
</gene>
<dbReference type="PANTHER" id="PTHR37534">
    <property type="entry name" value="TRANSCRIPTIONAL ACTIVATOR PROTEIN UGA3"/>
    <property type="match status" value="1"/>
</dbReference>
<dbReference type="SMART" id="SM00066">
    <property type="entry name" value="GAL4"/>
    <property type="match status" value="1"/>
</dbReference>
<evidence type="ECO:0000256" key="2">
    <source>
        <dbReference type="ARBA" id="ARBA00023015"/>
    </source>
</evidence>
<sequence length="503" mass="55703">MRNNPAEKACHNCRRRRLKCDRTLQSCHKCARTGQECLGYGKLFLWNNGVASRGKMMGKSYAAPASQTHGKVIPNTGYPALSVHPPLLDPLLQSLDKPSRGYLYHFALNLSDDMVISDPSDWNPFRSLIPLSREHPILLHAIVANAAVHVSCLHHQTIAAPATGYHIGSLCASTYHADPSSRAMVDALSAKHKALVLLRHALSDVSNIDVDLVVTVIHLFITFDLIGPSEDEWRAHVQGAIRLITGLKSLETHQTSPVALIRDRITSDCLVYYVLGCTLMGSNHLSDPFLFPGDIVAALIRAEANSWLSLPTPLLQILFKACELSNLASTMTGSTKDASAITYASTLLQAAQTFDINAWAESLEGTRSRTQSRIHAAVSHQNAVRIYICRSIDQISSLDDDPEKLVANIISHLSHVGVTDPVFKATCWPTFISGVETNNLVYRQWALDRLHTFWNIFHWGYLKIAIEVMQTTWSLRDACGYNATGEGNWIRQLKGLKRYPLIA</sequence>